<dbReference type="OrthoDB" id="79514at2759"/>
<evidence type="ECO:0000256" key="3">
    <source>
        <dbReference type="SAM" id="MobiDB-lite"/>
    </source>
</evidence>
<feature type="compositionally biased region" description="Polar residues" evidence="3">
    <location>
        <begin position="35"/>
        <end position="45"/>
    </location>
</feature>
<feature type="compositionally biased region" description="Basic and acidic residues" evidence="3">
    <location>
        <begin position="13"/>
        <end position="23"/>
    </location>
</feature>
<dbReference type="InParanoid" id="A0A024GTT9"/>
<gene>
    <name evidence="4" type="ORF">BN9_118080</name>
</gene>
<dbReference type="PANTHER" id="PTHR14270">
    <property type="entry name" value="NONSENSE-MEDIATED MRNA DECAY FACTOR SMG9"/>
    <property type="match status" value="1"/>
</dbReference>
<keyword evidence="5" id="KW-1185">Reference proteome</keyword>
<dbReference type="GO" id="GO:0000184">
    <property type="term" value="P:nuclear-transcribed mRNA catabolic process, nonsense-mediated decay"/>
    <property type="evidence" value="ECO:0007669"/>
    <property type="project" value="UniProtKB-KW"/>
</dbReference>
<feature type="region of interest" description="Disordered" evidence="3">
    <location>
        <begin position="464"/>
        <end position="487"/>
    </location>
</feature>
<comment type="similarity">
    <text evidence="1">Belongs to the SMG9 family.</text>
</comment>
<dbReference type="AlphaFoldDB" id="A0A024GTT9"/>
<evidence type="ECO:0000313" key="5">
    <source>
        <dbReference type="Proteomes" id="UP000053237"/>
    </source>
</evidence>
<dbReference type="EMBL" id="CAIX01000421">
    <property type="protein sequence ID" value="CCI50225.1"/>
    <property type="molecule type" value="Genomic_DNA"/>
</dbReference>
<feature type="region of interest" description="Disordered" evidence="3">
    <location>
        <begin position="1"/>
        <end position="83"/>
    </location>
</feature>
<dbReference type="SUPFAM" id="SSF52540">
    <property type="entry name" value="P-loop containing nucleoside triphosphate hydrolases"/>
    <property type="match status" value="1"/>
</dbReference>
<proteinExistence type="inferred from homology"/>
<dbReference type="Proteomes" id="UP000053237">
    <property type="component" value="Unassembled WGS sequence"/>
</dbReference>
<reference evidence="4 5" key="1">
    <citation type="submission" date="2012-05" db="EMBL/GenBank/DDBJ databases">
        <title>Recombination and specialization in a pathogen metapopulation.</title>
        <authorList>
            <person name="Gardiner A."/>
            <person name="Kemen E."/>
            <person name="Schultz-Larsen T."/>
            <person name="MacLean D."/>
            <person name="Van Oosterhout C."/>
            <person name="Jones J.D.G."/>
        </authorList>
    </citation>
    <scope>NUCLEOTIDE SEQUENCE [LARGE SCALE GENOMIC DNA]</scope>
    <source>
        <strain evidence="4 5">Ac Nc2</strain>
    </source>
</reference>
<sequence>MAECANPTMLENLSKEKKSDSESPNRPTALKAKIYSNNLTNQLANKRTDDIPRAASANTPDRKKETLTEAYTPEQAFSYASPESTLKRGISSDFKHPSSVNSIYKSPTPIVRLLKSSPIAKCQSPSMPNLIDRKRAFRFPRQSIKLVNAQLNVATDLYSCLGTCLGATDLMIVGVLGLDGAGKSTIASILAGELAELGSDQVTDVVTDKNDVESVGVSCKVISKNSISLEQRKSRGIDLLLSSGTDDTPGNIILLDTEPILSSHHLAEMSLTNKNSKSQDDTKHTSKAGTLYQRISLQKIEANSIQQAVFLFSVSHYVVFVYDDLSDFSILKDFIHRVDLSLQQVHASNRLADCKLSGQNRLDDSFHVAKLLFIANRLDAHSIPSNLHQFDQLRCIAVHGNSLSENDQHPSTPQSSVLFLPELQSSNNSEVDRFRLDPLCEFERKAAHLRQFVQSLPINSVVNQSNSISDTKTEDSSTDTKHQGRRRVVKQTDNEFMAQTMSLKEWLKVACRVYECVRSSKDWRPSDKNPKKSMDNR</sequence>
<evidence type="ECO:0000256" key="2">
    <source>
        <dbReference type="ARBA" id="ARBA00023161"/>
    </source>
</evidence>
<name>A0A024GTT9_9STRA</name>
<evidence type="ECO:0000313" key="4">
    <source>
        <dbReference type="EMBL" id="CCI50225.1"/>
    </source>
</evidence>
<organism evidence="4 5">
    <name type="scientific">Albugo candida</name>
    <dbReference type="NCBI Taxonomy" id="65357"/>
    <lineage>
        <taxon>Eukaryota</taxon>
        <taxon>Sar</taxon>
        <taxon>Stramenopiles</taxon>
        <taxon>Oomycota</taxon>
        <taxon>Peronosporomycetes</taxon>
        <taxon>Albuginales</taxon>
        <taxon>Albuginaceae</taxon>
        <taxon>Albugo</taxon>
    </lineage>
</organism>
<evidence type="ECO:0000256" key="1">
    <source>
        <dbReference type="ARBA" id="ARBA00007712"/>
    </source>
</evidence>
<protein>
    <submittedName>
        <fullName evidence="4">Uncharacterized protein</fullName>
    </submittedName>
</protein>
<dbReference type="InterPro" id="IPR027417">
    <property type="entry name" value="P-loop_NTPase"/>
</dbReference>
<comment type="caution">
    <text evidence="4">The sequence shown here is derived from an EMBL/GenBank/DDBJ whole genome shotgun (WGS) entry which is preliminary data.</text>
</comment>
<feature type="compositionally biased region" description="Basic and acidic residues" evidence="3">
    <location>
        <begin position="471"/>
        <end position="482"/>
    </location>
</feature>
<dbReference type="STRING" id="65357.A0A024GTT9"/>
<keyword evidence="2" id="KW-0866">Nonsense-mediated mRNA decay</keyword>
<accession>A0A024GTT9</accession>
<dbReference type="PANTHER" id="PTHR14270:SF0">
    <property type="entry name" value="NONSENSE-MEDIATED MRNA DECAY FACTOR SMG9"/>
    <property type="match status" value="1"/>
</dbReference>
<dbReference type="InterPro" id="IPR039177">
    <property type="entry name" value="SMG9"/>
</dbReference>